<dbReference type="HOGENOM" id="CLU_000384_6_0_1"/>
<proteinExistence type="predicted"/>
<dbReference type="GeneTree" id="ENSGT01000000214408"/>
<dbReference type="Gene3D" id="3.30.420.10">
    <property type="entry name" value="Ribonuclease H-like superfamily/Ribonuclease H"/>
    <property type="match status" value="1"/>
</dbReference>
<dbReference type="PANTHER" id="PTHR37984">
    <property type="entry name" value="PROTEIN CBG26694"/>
    <property type="match status" value="1"/>
</dbReference>
<keyword evidence="2" id="KW-1185">Reference proteome</keyword>
<dbReference type="SUPFAM" id="SSF53098">
    <property type="entry name" value="Ribonuclease H-like"/>
    <property type="match status" value="1"/>
</dbReference>
<reference evidence="2" key="1">
    <citation type="submission" date="2011-12" db="EMBL/GenBank/DDBJ databases">
        <title>The Draft Genome of Lepisosteus oculatus.</title>
        <authorList>
            <consortium name="The Broad Institute Genome Assembly &amp; Analysis Group"/>
            <consortium name="Computational R&amp;D Group"/>
            <consortium name="and Sequencing Platform"/>
            <person name="Di Palma F."/>
            <person name="Alfoldi J."/>
            <person name="Johnson J."/>
            <person name="Berlin A."/>
            <person name="Gnerre S."/>
            <person name="Jaffe D."/>
            <person name="MacCallum I."/>
            <person name="Young S."/>
            <person name="Walker B.J."/>
            <person name="Lander E.S."/>
            <person name="Lindblad-Toh K."/>
        </authorList>
    </citation>
    <scope>NUCLEOTIDE SEQUENCE [LARGE SCALE GENOMIC DNA]</scope>
</reference>
<evidence type="ECO:0000313" key="1">
    <source>
        <dbReference type="Ensembl" id="ENSLOCP00000000379.1"/>
    </source>
</evidence>
<protein>
    <recommendedName>
        <fullName evidence="3">Integrase catalytic domain-containing protein</fullName>
    </recommendedName>
</protein>
<dbReference type="InParanoid" id="W5LW72"/>
<evidence type="ECO:0008006" key="3">
    <source>
        <dbReference type="Google" id="ProtNLM"/>
    </source>
</evidence>
<dbReference type="InterPro" id="IPR036397">
    <property type="entry name" value="RNaseH_sf"/>
</dbReference>
<dbReference type="PANTHER" id="PTHR37984:SF15">
    <property type="entry name" value="INTEGRASE CATALYTIC DOMAIN-CONTAINING PROTEIN"/>
    <property type="match status" value="1"/>
</dbReference>
<name>W5LW72_LEPOC</name>
<reference evidence="1" key="3">
    <citation type="submission" date="2025-09" db="UniProtKB">
        <authorList>
            <consortium name="Ensembl"/>
        </authorList>
    </citation>
    <scope>IDENTIFICATION</scope>
</reference>
<dbReference type="GO" id="GO:0003676">
    <property type="term" value="F:nucleic acid binding"/>
    <property type="evidence" value="ECO:0007669"/>
    <property type="project" value="InterPro"/>
</dbReference>
<dbReference type="STRING" id="7918.ENSLOCP00000000379"/>
<reference evidence="1" key="2">
    <citation type="submission" date="2025-08" db="UniProtKB">
        <authorList>
            <consortium name="Ensembl"/>
        </authorList>
    </citation>
    <scope>IDENTIFICATION</scope>
</reference>
<organism evidence="1 2">
    <name type="scientific">Lepisosteus oculatus</name>
    <name type="common">Spotted gar</name>
    <dbReference type="NCBI Taxonomy" id="7918"/>
    <lineage>
        <taxon>Eukaryota</taxon>
        <taxon>Metazoa</taxon>
        <taxon>Chordata</taxon>
        <taxon>Craniata</taxon>
        <taxon>Vertebrata</taxon>
        <taxon>Euteleostomi</taxon>
        <taxon>Actinopterygii</taxon>
        <taxon>Neopterygii</taxon>
        <taxon>Holostei</taxon>
        <taxon>Semionotiformes</taxon>
        <taxon>Lepisosteidae</taxon>
        <taxon>Lepisosteus</taxon>
    </lineage>
</organism>
<dbReference type="Bgee" id="ENSLOCG00000000348">
    <property type="expression patterns" value="Expressed in testis and 1 other cell type or tissue"/>
</dbReference>
<dbReference type="InterPro" id="IPR012337">
    <property type="entry name" value="RNaseH-like_sf"/>
</dbReference>
<sequence length="282" mass="31880">EAGNHYVLVAMDYFTKWTEAYVLPDQSVPAIVDALLEGMFARLGLVFARVCQCLDISETRTTPLHPQSDRLVERFYRTLPTQLATQWDWDLHLPLALWVYRITVQESTGCTPALLMLCREMRTLEDLVFGLLPGDESAPPVGSDYEWDLRQWMRQVHSFARTHLTLAGVQQKWHYDLCCRGPAFQPGDLVWVYSPCHRKGISPKLAPSWEGTAEVLGVVGEVCYGVWLRTRGRVVVLHQDRLAPYRVWKEEPRGEAPESESADNGASADCCAAATHAEFCSL</sequence>
<evidence type="ECO:0000313" key="2">
    <source>
        <dbReference type="Proteomes" id="UP000018468"/>
    </source>
</evidence>
<accession>W5LW72</accession>
<dbReference type="OMA" id="ENIHICV"/>
<dbReference type="Ensembl" id="ENSLOCT00000000379.1">
    <property type="protein sequence ID" value="ENSLOCP00000000379.1"/>
    <property type="gene ID" value="ENSLOCG00000000348.1"/>
</dbReference>
<dbReference type="AlphaFoldDB" id="W5LW72"/>
<dbReference type="InterPro" id="IPR050951">
    <property type="entry name" value="Retrovirus_Pol_polyprotein"/>
</dbReference>
<dbReference type="eggNOG" id="KOG0017">
    <property type="taxonomic scope" value="Eukaryota"/>
</dbReference>
<dbReference type="Proteomes" id="UP000018468">
    <property type="component" value="Unassembled WGS sequence"/>
</dbReference>